<sequence length="115" mass="12591">MPPEQVTQEIRELNLSYLMLAQNMIRADKAQALFRLGISEEVSELIAAMSPQQLVRAASRTQTLCAMRFEDEMVWGLLTDRHAPRQSEDSTAGRLHASVLMASRASSFAAGAAAA</sequence>
<evidence type="ECO:0000256" key="2">
    <source>
        <dbReference type="ARBA" id="ARBA00022795"/>
    </source>
</evidence>
<evidence type="ECO:0000256" key="3">
    <source>
        <dbReference type="ARBA" id="ARBA00023015"/>
    </source>
</evidence>
<dbReference type="GO" id="GO:0045893">
    <property type="term" value="P:positive regulation of DNA-templated transcription"/>
    <property type="evidence" value="ECO:0007669"/>
    <property type="project" value="InterPro"/>
</dbReference>
<dbReference type="OrthoDB" id="5298036at2"/>
<protein>
    <recommendedName>
        <fullName evidence="9">Flagellar transcriptional regulator FlhD</fullName>
    </recommendedName>
</protein>
<proteinExistence type="inferred from homology"/>
<keyword evidence="10" id="KW-0966">Cell projection</keyword>
<organism evidence="10 11">
    <name type="scientific">Ramlibacter humi</name>
    <dbReference type="NCBI Taxonomy" id="2530451"/>
    <lineage>
        <taxon>Bacteria</taxon>
        <taxon>Pseudomonadati</taxon>
        <taxon>Pseudomonadota</taxon>
        <taxon>Betaproteobacteria</taxon>
        <taxon>Burkholderiales</taxon>
        <taxon>Comamonadaceae</taxon>
        <taxon>Ramlibacter</taxon>
    </lineage>
</organism>
<dbReference type="Pfam" id="PF05247">
    <property type="entry name" value="FlhD"/>
    <property type="match status" value="1"/>
</dbReference>
<feature type="disulfide bond" description="Interchain" evidence="9">
    <location>
        <position position="65"/>
    </location>
</feature>
<evidence type="ECO:0000256" key="9">
    <source>
        <dbReference type="HAMAP-Rule" id="MF_00725"/>
    </source>
</evidence>
<dbReference type="GO" id="GO:0044780">
    <property type="term" value="P:bacterial-type flagellum assembly"/>
    <property type="evidence" value="ECO:0007669"/>
    <property type="project" value="InterPro"/>
</dbReference>
<name>A0A4Z0CDH3_9BURK</name>
<keyword evidence="11" id="KW-1185">Reference proteome</keyword>
<accession>A0A4Z0CDH3</accession>
<dbReference type="HAMAP" id="MF_00725">
    <property type="entry name" value="FlhD"/>
    <property type="match status" value="1"/>
</dbReference>
<dbReference type="NCBIfam" id="NF002783">
    <property type="entry name" value="PRK02909.1-1"/>
    <property type="match status" value="1"/>
</dbReference>
<keyword evidence="3 9" id="KW-0805">Transcription regulation</keyword>
<keyword evidence="1 9" id="KW-0963">Cytoplasm</keyword>
<dbReference type="Proteomes" id="UP000297839">
    <property type="component" value="Unassembled WGS sequence"/>
</dbReference>
<dbReference type="Gene3D" id="1.10.4000.10">
    <property type="entry name" value="Flagellar transcriptional activator FlhD"/>
    <property type="match status" value="1"/>
</dbReference>
<evidence type="ECO:0000313" key="11">
    <source>
        <dbReference type="Proteomes" id="UP000297839"/>
    </source>
</evidence>
<evidence type="ECO:0000256" key="6">
    <source>
        <dbReference type="ARBA" id="ARBA00023159"/>
    </source>
</evidence>
<comment type="caution">
    <text evidence="10">The sequence shown here is derived from an EMBL/GenBank/DDBJ whole genome shotgun (WGS) entry which is preliminary data.</text>
</comment>
<keyword evidence="2 9" id="KW-1005">Bacterial flagellum biogenesis</keyword>
<evidence type="ECO:0000256" key="5">
    <source>
        <dbReference type="ARBA" id="ARBA00023157"/>
    </source>
</evidence>
<evidence type="ECO:0000256" key="4">
    <source>
        <dbReference type="ARBA" id="ARBA00023125"/>
    </source>
</evidence>
<comment type="domain">
    <text evidence="9">The C-terminal region contains a putative helix-turn-helix (HTH) motif, suggesting that this region may bind DNA.</text>
</comment>
<comment type="similarity">
    <text evidence="9">Belongs to the FlhD family.</text>
</comment>
<dbReference type="GO" id="GO:0005737">
    <property type="term" value="C:cytoplasm"/>
    <property type="evidence" value="ECO:0007669"/>
    <property type="project" value="UniProtKB-SubCell"/>
</dbReference>
<evidence type="ECO:0000256" key="8">
    <source>
        <dbReference type="ARBA" id="ARBA00025431"/>
    </source>
</evidence>
<keyword evidence="4 9" id="KW-0238">DNA-binding</keyword>
<dbReference type="InterPro" id="IPR023559">
    <property type="entry name" value="Flagellar_FlhD"/>
</dbReference>
<evidence type="ECO:0000313" key="10">
    <source>
        <dbReference type="EMBL" id="TFZ08355.1"/>
    </source>
</evidence>
<evidence type="ECO:0000256" key="1">
    <source>
        <dbReference type="ARBA" id="ARBA00022490"/>
    </source>
</evidence>
<dbReference type="SUPFAM" id="SSF63592">
    <property type="entry name" value="Flagellar transcriptional activator FlhD"/>
    <property type="match status" value="1"/>
</dbReference>
<keyword evidence="6 9" id="KW-0010">Activator</keyword>
<dbReference type="EMBL" id="SMLK01000001">
    <property type="protein sequence ID" value="TFZ08355.1"/>
    <property type="molecule type" value="Genomic_DNA"/>
</dbReference>
<dbReference type="AlphaFoldDB" id="A0A4Z0CDH3"/>
<keyword evidence="10" id="KW-0969">Cilium</keyword>
<dbReference type="GO" id="GO:0003677">
    <property type="term" value="F:DNA binding"/>
    <property type="evidence" value="ECO:0007669"/>
    <property type="project" value="UniProtKB-UniRule"/>
</dbReference>
<evidence type="ECO:0000256" key="7">
    <source>
        <dbReference type="ARBA" id="ARBA00023163"/>
    </source>
</evidence>
<reference evidence="10 11" key="1">
    <citation type="submission" date="2019-03" db="EMBL/GenBank/DDBJ databases">
        <title>Ramlibacter sp. 18x22-1, whole genome shotgun sequence.</title>
        <authorList>
            <person name="Zhang X."/>
            <person name="Feng G."/>
            <person name="Zhu H."/>
        </authorList>
    </citation>
    <scope>NUCLEOTIDE SEQUENCE [LARGE SCALE GENOMIC DNA]</scope>
    <source>
        <strain evidence="10 11">18x22-1</strain>
    </source>
</reference>
<comment type="function">
    <text evidence="8 9">Functions in complex with FlhC as a master transcriptional regulator that regulates transcription of several flagellar and non-flagellar operons by binding to their promoter region. Activates expression of class 2 flagellar genes, including fliA, which is a flagellum-specific sigma factor that turns on the class 3 genes. Also regulates genes whose products function in a variety of physiological pathways.</text>
</comment>
<keyword evidence="10" id="KW-0282">Flagellum</keyword>
<dbReference type="InterPro" id="IPR036194">
    <property type="entry name" value="FlhD_sf"/>
</dbReference>
<comment type="subunit">
    <text evidence="9">Homodimer; disulfide-linked. Forms a heterohexamer composed of two FlhC and four FlhD subunits. Each FlhC binds a FlhD dimer, forming a heterotrimer, and a hexamer assembles by dimerization of two heterotrimers.</text>
</comment>
<keyword evidence="7 9" id="KW-0804">Transcription</keyword>
<keyword evidence="5 9" id="KW-1015">Disulfide bond</keyword>
<dbReference type="GO" id="GO:1902208">
    <property type="term" value="P:regulation of bacterial-type flagellum assembly"/>
    <property type="evidence" value="ECO:0007669"/>
    <property type="project" value="UniProtKB-UniRule"/>
</dbReference>
<gene>
    <name evidence="9 10" type="primary">flhD</name>
    <name evidence="10" type="ORF">EZ216_04145</name>
</gene>
<comment type="subcellular location">
    <subcellularLocation>
        <location evidence="9">Cytoplasm</location>
    </subcellularLocation>
</comment>
<dbReference type="RefSeq" id="WP_135248291.1">
    <property type="nucleotide sequence ID" value="NZ_SMLK01000001.1"/>
</dbReference>